<gene>
    <name evidence="2" type="ORF">PR048_019756</name>
</gene>
<feature type="region of interest" description="Disordered" evidence="1">
    <location>
        <begin position="1"/>
        <end position="20"/>
    </location>
</feature>
<evidence type="ECO:0000256" key="1">
    <source>
        <dbReference type="SAM" id="MobiDB-lite"/>
    </source>
</evidence>
<reference evidence="2 3" key="1">
    <citation type="submission" date="2023-02" db="EMBL/GenBank/DDBJ databases">
        <title>LHISI_Scaffold_Assembly.</title>
        <authorList>
            <person name="Stuart O.P."/>
            <person name="Cleave R."/>
            <person name="Magrath M.J.L."/>
            <person name="Mikheyev A.S."/>
        </authorList>
    </citation>
    <scope>NUCLEOTIDE SEQUENCE [LARGE SCALE GENOMIC DNA]</scope>
    <source>
        <strain evidence="2">Daus_M_001</strain>
        <tissue evidence="2">Leg muscle</tissue>
    </source>
</reference>
<proteinExistence type="predicted"/>
<dbReference type="EMBL" id="JARBHB010000007">
    <property type="protein sequence ID" value="KAJ8879150.1"/>
    <property type="molecule type" value="Genomic_DNA"/>
</dbReference>
<dbReference type="Proteomes" id="UP001159363">
    <property type="component" value="Chromosome 6"/>
</dbReference>
<protein>
    <submittedName>
        <fullName evidence="2">Uncharacterized protein</fullName>
    </submittedName>
</protein>
<comment type="caution">
    <text evidence="2">The sequence shown here is derived from an EMBL/GenBank/DDBJ whole genome shotgun (WGS) entry which is preliminary data.</text>
</comment>
<accession>A0ABQ9H4C5</accession>
<name>A0ABQ9H4C5_9NEOP</name>
<keyword evidence="3" id="KW-1185">Reference proteome</keyword>
<sequence>MQGRDKTHPPANGTIPTCENPGIRLGSPWWEATIPPPLHTTPYQPLPLPDLDARATCVLIPLRSFTSAREGHGIIH</sequence>
<evidence type="ECO:0000313" key="3">
    <source>
        <dbReference type="Proteomes" id="UP001159363"/>
    </source>
</evidence>
<evidence type="ECO:0000313" key="2">
    <source>
        <dbReference type="EMBL" id="KAJ8879150.1"/>
    </source>
</evidence>
<organism evidence="2 3">
    <name type="scientific">Dryococelus australis</name>
    <dbReference type="NCBI Taxonomy" id="614101"/>
    <lineage>
        <taxon>Eukaryota</taxon>
        <taxon>Metazoa</taxon>
        <taxon>Ecdysozoa</taxon>
        <taxon>Arthropoda</taxon>
        <taxon>Hexapoda</taxon>
        <taxon>Insecta</taxon>
        <taxon>Pterygota</taxon>
        <taxon>Neoptera</taxon>
        <taxon>Polyneoptera</taxon>
        <taxon>Phasmatodea</taxon>
        <taxon>Verophasmatodea</taxon>
        <taxon>Anareolatae</taxon>
        <taxon>Phasmatidae</taxon>
        <taxon>Eurycanthinae</taxon>
        <taxon>Dryococelus</taxon>
    </lineage>
</organism>